<name>A0A7T8HGP2_CALRO</name>
<feature type="compositionally biased region" description="Basic and acidic residues" evidence="1">
    <location>
        <begin position="32"/>
        <end position="55"/>
    </location>
</feature>
<protein>
    <submittedName>
        <fullName evidence="2">Uncharacterized protein</fullName>
    </submittedName>
</protein>
<accession>A0A7T8HGP2</accession>
<dbReference type="EMBL" id="CP045896">
    <property type="protein sequence ID" value="QQP49743.1"/>
    <property type="molecule type" value="Genomic_DNA"/>
</dbReference>
<feature type="region of interest" description="Disordered" evidence="1">
    <location>
        <begin position="1"/>
        <end position="55"/>
    </location>
</feature>
<evidence type="ECO:0000313" key="3">
    <source>
        <dbReference type="Proteomes" id="UP000595437"/>
    </source>
</evidence>
<dbReference type="Proteomes" id="UP000595437">
    <property type="component" value="Chromosome 7"/>
</dbReference>
<evidence type="ECO:0000313" key="2">
    <source>
        <dbReference type="EMBL" id="QQP49743.1"/>
    </source>
</evidence>
<evidence type="ECO:0000256" key="1">
    <source>
        <dbReference type="SAM" id="MobiDB-lite"/>
    </source>
</evidence>
<gene>
    <name evidence="2" type="ORF">FKW44_010511</name>
</gene>
<proteinExistence type="predicted"/>
<keyword evidence="3" id="KW-1185">Reference proteome</keyword>
<feature type="compositionally biased region" description="Basic and acidic residues" evidence="1">
    <location>
        <begin position="1"/>
        <end position="11"/>
    </location>
</feature>
<feature type="compositionally biased region" description="Polar residues" evidence="1">
    <location>
        <begin position="12"/>
        <end position="31"/>
    </location>
</feature>
<sequence length="55" mass="6302">MASFSEDRSEQWESSQQIASTTEPLTQFSSFQREEPLPAKDPPRNGTSKKTELER</sequence>
<reference evidence="3" key="1">
    <citation type="submission" date="2021-01" db="EMBL/GenBank/DDBJ databases">
        <title>Caligus Genome Assembly.</title>
        <authorList>
            <person name="Gallardo-Escarate C."/>
        </authorList>
    </citation>
    <scope>NUCLEOTIDE SEQUENCE [LARGE SCALE GENOMIC DNA]</scope>
</reference>
<organism evidence="2 3">
    <name type="scientific">Caligus rogercresseyi</name>
    <name type="common">Sea louse</name>
    <dbReference type="NCBI Taxonomy" id="217165"/>
    <lineage>
        <taxon>Eukaryota</taxon>
        <taxon>Metazoa</taxon>
        <taxon>Ecdysozoa</taxon>
        <taxon>Arthropoda</taxon>
        <taxon>Crustacea</taxon>
        <taxon>Multicrustacea</taxon>
        <taxon>Hexanauplia</taxon>
        <taxon>Copepoda</taxon>
        <taxon>Siphonostomatoida</taxon>
        <taxon>Caligidae</taxon>
        <taxon>Caligus</taxon>
    </lineage>
</organism>
<dbReference type="AlphaFoldDB" id="A0A7T8HGP2"/>